<reference evidence="2 3" key="1">
    <citation type="submission" date="2018-06" db="EMBL/GenBank/DDBJ databases">
        <authorList>
            <person name="Teymurazov M."/>
            <person name="Kislichkina A."/>
            <person name="Abaymova A."/>
            <person name="Mukhina T."/>
            <person name="Mayskaya N."/>
            <person name="Svetoch E."/>
            <person name="Bogun A."/>
        </authorList>
    </citation>
    <scope>NUCLEOTIDE SEQUENCE [LARGE SCALE GENOMIC DNA]</scope>
    <source>
        <strain evidence="2 3">SCPM-O-B-8406</strain>
    </source>
</reference>
<dbReference type="Proteomes" id="UP001347884">
    <property type="component" value="Unassembled WGS sequence"/>
</dbReference>
<proteinExistence type="predicted"/>
<dbReference type="InterPro" id="IPR029057">
    <property type="entry name" value="PRTase-like"/>
</dbReference>
<dbReference type="AlphaFoldDB" id="A0AAE5TI56"/>
<dbReference type="RefSeq" id="WP_110479473.1">
    <property type="nucleotide sequence ID" value="NZ_CP081939.1"/>
</dbReference>
<name>A0AAE5TI56_AVIPA</name>
<sequence length="246" mass="28319">MSMKDFEAAFALRQVAAILIEEGFGDEMVDFTDVNVNLTRFTIERNMILSKDIDAFYRYQHFGYHDSRTPKYINMLKNDFSDKNGEELSSFCEDLKSNLENEIYTICNILGWSYESSSICVVPRSKIREYYNKEQLLFLYSIKDVINKNFKKYPGFDGTDSIIRVKNTRTTHLNKSGYGGDGRIPYKGISLATCAFSDNIKDKNILLIDDIYTKTVNVIEDMVQALLDKGARNVAVYTIGYNMYRG</sequence>
<evidence type="ECO:0000313" key="1">
    <source>
        <dbReference type="EMBL" id="MEE6041954.1"/>
    </source>
</evidence>
<reference evidence="1" key="3">
    <citation type="submission" date="2022-05" db="EMBL/GenBank/DDBJ databases">
        <authorList>
            <person name="Chen Y."/>
            <person name="Zhu J."/>
            <person name="Zhu K."/>
        </authorList>
    </citation>
    <scope>NUCLEOTIDE SEQUENCE</scope>
    <source>
        <strain evidence="1">AV25</strain>
    </source>
</reference>
<evidence type="ECO:0000313" key="3">
    <source>
        <dbReference type="Proteomes" id="UP000247594"/>
    </source>
</evidence>
<accession>A0AAE5TI56</accession>
<dbReference type="Proteomes" id="UP000247594">
    <property type="component" value="Unassembled WGS sequence"/>
</dbReference>
<dbReference type="EMBL" id="QJPJ01000008">
    <property type="protein sequence ID" value="PXZ38983.1"/>
    <property type="molecule type" value="Genomic_DNA"/>
</dbReference>
<evidence type="ECO:0000313" key="2">
    <source>
        <dbReference type="EMBL" id="PXZ38983.1"/>
    </source>
</evidence>
<dbReference type="SUPFAM" id="SSF53271">
    <property type="entry name" value="PRTase-like"/>
    <property type="match status" value="1"/>
</dbReference>
<comment type="caution">
    <text evidence="2">The sequence shown here is derived from an EMBL/GenBank/DDBJ whole genome shotgun (WGS) entry which is preliminary data.</text>
</comment>
<reference evidence="1 4" key="2">
    <citation type="journal article" date="2022" name="Front. Microbiol.">
        <title>Commensal bacteria contribute to the growth of multidrug-resistant Avibacterium paragallinarum in chickens.</title>
        <authorList>
            <person name="Zhu J."/>
            <person name="Chen Y."/>
            <person name="Wu Y."/>
            <person name="Wang Y."/>
            <person name="Zhu K."/>
        </authorList>
    </citation>
    <scope>NUCLEOTIDE SEQUENCE [LARGE SCALE GENOMIC DNA]</scope>
    <source>
        <strain evidence="1 4">AV25</strain>
    </source>
</reference>
<protein>
    <submittedName>
        <fullName evidence="2">Amidophosphoribosyltransferase</fullName>
    </submittedName>
</protein>
<dbReference type="CDD" id="cd06223">
    <property type="entry name" value="PRTases_typeI"/>
    <property type="match status" value="1"/>
</dbReference>
<keyword evidence="4" id="KW-1185">Reference proteome</keyword>
<evidence type="ECO:0000313" key="4">
    <source>
        <dbReference type="Proteomes" id="UP001347884"/>
    </source>
</evidence>
<dbReference type="EMBL" id="JAMDKF010000019">
    <property type="protein sequence ID" value="MEE6041954.1"/>
    <property type="molecule type" value="Genomic_DNA"/>
</dbReference>
<gene>
    <name evidence="2" type="ORF">DM482_06205</name>
    <name evidence="1" type="ORF">M5S13_08670</name>
</gene>
<organism evidence="2 3">
    <name type="scientific">Avibacterium paragallinarum</name>
    <name type="common">Haemophilus gallinarum</name>
    <dbReference type="NCBI Taxonomy" id="728"/>
    <lineage>
        <taxon>Bacteria</taxon>
        <taxon>Pseudomonadati</taxon>
        <taxon>Pseudomonadota</taxon>
        <taxon>Gammaproteobacteria</taxon>
        <taxon>Pasteurellales</taxon>
        <taxon>Pasteurellaceae</taxon>
        <taxon>Avibacterium</taxon>
    </lineage>
</organism>
<dbReference type="InterPro" id="IPR000836">
    <property type="entry name" value="PRTase_dom"/>
</dbReference>